<organism evidence="10 11">
    <name type="scientific">Sphaeroforma arctica JP610</name>
    <dbReference type="NCBI Taxonomy" id="667725"/>
    <lineage>
        <taxon>Eukaryota</taxon>
        <taxon>Ichthyosporea</taxon>
        <taxon>Ichthyophonida</taxon>
        <taxon>Sphaeroforma</taxon>
    </lineage>
</organism>
<gene>
    <name evidence="10" type="ORF">SARC_14967</name>
</gene>
<keyword evidence="4" id="KW-0288">FMN</keyword>
<dbReference type="Pfam" id="PF00724">
    <property type="entry name" value="Oxidored_FMN"/>
    <property type="match status" value="1"/>
</dbReference>
<dbReference type="AlphaFoldDB" id="A0A0L0F757"/>
<evidence type="ECO:0000256" key="4">
    <source>
        <dbReference type="ARBA" id="ARBA00022643"/>
    </source>
</evidence>
<dbReference type="SUPFAM" id="SSF51395">
    <property type="entry name" value="FMN-linked oxidoreductases"/>
    <property type="match status" value="1"/>
</dbReference>
<dbReference type="RefSeq" id="XP_014146376.1">
    <property type="nucleotide sequence ID" value="XM_014290901.1"/>
</dbReference>
<evidence type="ECO:0000313" key="11">
    <source>
        <dbReference type="Proteomes" id="UP000054560"/>
    </source>
</evidence>
<keyword evidence="7" id="KW-0408">Iron</keyword>
<evidence type="ECO:0000256" key="6">
    <source>
        <dbReference type="ARBA" id="ARBA00023002"/>
    </source>
</evidence>
<dbReference type="GeneID" id="25915471"/>
<dbReference type="OrthoDB" id="276546at2759"/>
<evidence type="ECO:0000256" key="8">
    <source>
        <dbReference type="ARBA" id="ARBA00023014"/>
    </source>
</evidence>
<dbReference type="GO" id="GO:0016491">
    <property type="term" value="F:oxidoreductase activity"/>
    <property type="evidence" value="ECO:0007669"/>
    <property type="project" value="UniProtKB-KW"/>
</dbReference>
<reference evidence="10 11" key="1">
    <citation type="submission" date="2011-02" db="EMBL/GenBank/DDBJ databases">
        <title>The Genome Sequence of Sphaeroforma arctica JP610.</title>
        <authorList>
            <consortium name="The Broad Institute Genome Sequencing Platform"/>
            <person name="Russ C."/>
            <person name="Cuomo C."/>
            <person name="Young S.K."/>
            <person name="Zeng Q."/>
            <person name="Gargeya S."/>
            <person name="Alvarado L."/>
            <person name="Berlin A."/>
            <person name="Chapman S.B."/>
            <person name="Chen Z."/>
            <person name="Freedman E."/>
            <person name="Gellesch M."/>
            <person name="Goldberg J."/>
            <person name="Griggs A."/>
            <person name="Gujja S."/>
            <person name="Heilman E."/>
            <person name="Heiman D."/>
            <person name="Howarth C."/>
            <person name="Mehta T."/>
            <person name="Neiman D."/>
            <person name="Pearson M."/>
            <person name="Roberts A."/>
            <person name="Saif S."/>
            <person name="Shea T."/>
            <person name="Shenoy N."/>
            <person name="Sisk P."/>
            <person name="Stolte C."/>
            <person name="Sykes S."/>
            <person name="White J."/>
            <person name="Yandava C."/>
            <person name="Burger G."/>
            <person name="Gray M.W."/>
            <person name="Holland P.W.H."/>
            <person name="King N."/>
            <person name="Lang F.B.F."/>
            <person name="Roger A.J."/>
            <person name="Ruiz-Trillo I."/>
            <person name="Haas B."/>
            <person name="Nusbaum C."/>
            <person name="Birren B."/>
        </authorList>
    </citation>
    <scope>NUCLEOTIDE SEQUENCE [LARGE SCALE GENOMIC DNA]</scope>
    <source>
        <strain evidence="10 11">JP610</strain>
    </source>
</reference>
<dbReference type="InterPro" id="IPR051793">
    <property type="entry name" value="NADH:flavin_oxidoreductase"/>
</dbReference>
<evidence type="ECO:0000256" key="7">
    <source>
        <dbReference type="ARBA" id="ARBA00023004"/>
    </source>
</evidence>
<feature type="non-terminal residue" evidence="10">
    <location>
        <position position="1"/>
    </location>
</feature>
<sequence>GHPISQSLARNTISIVQSLTSPYDSSASPPHNDTMTSKYAHMLKPLDLGFTTLKNRVLMGSMHTGLEEGGVFHGSLTRMAKFYAERAKGMCRMYS</sequence>
<evidence type="ECO:0000259" key="9">
    <source>
        <dbReference type="Pfam" id="PF00724"/>
    </source>
</evidence>
<comment type="cofactor">
    <cofactor evidence="2">
        <name>[4Fe-4S] cluster</name>
        <dbReference type="ChEBI" id="CHEBI:49883"/>
    </cofactor>
</comment>
<proteinExistence type="predicted"/>
<dbReference type="GO" id="GO:0046872">
    <property type="term" value="F:metal ion binding"/>
    <property type="evidence" value="ECO:0007669"/>
    <property type="project" value="UniProtKB-KW"/>
</dbReference>
<dbReference type="InterPro" id="IPR013785">
    <property type="entry name" value="Aldolase_TIM"/>
</dbReference>
<comment type="cofactor">
    <cofactor evidence="1">
        <name>FMN</name>
        <dbReference type="ChEBI" id="CHEBI:58210"/>
    </cofactor>
</comment>
<dbReference type="Gene3D" id="3.20.20.70">
    <property type="entry name" value="Aldolase class I"/>
    <property type="match status" value="1"/>
</dbReference>
<dbReference type="PANTHER" id="PTHR42917">
    <property type="entry name" value="2,4-DIENOYL-COA REDUCTASE"/>
    <property type="match status" value="1"/>
</dbReference>
<dbReference type="PANTHER" id="PTHR42917:SF2">
    <property type="entry name" value="2,4-DIENOYL-COA REDUCTASE [(2E)-ENOYL-COA-PRODUCING]"/>
    <property type="match status" value="1"/>
</dbReference>
<keyword evidence="6" id="KW-0560">Oxidoreductase</keyword>
<dbReference type="GO" id="GO:0051536">
    <property type="term" value="F:iron-sulfur cluster binding"/>
    <property type="evidence" value="ECO:0007669"/>
    <property type="project" value="UniProtKB-KW"/>
</dbReference>
<evidence type="ECO:0000256" key="1">
    <source>
        <dbReference type="ARBA" id="ARBA00001917"/>
    </source>
</evidence>
<keyword evidence="8" id="KW-0411">Iron-sulfur</keyword>
<evidence type="ECO:0000313" key="10">
    <source>
        <dbReference type="EMBL" id="KNC72474.1"/>
    </source>
</evidence>
<protein>
    <recommendedName>
        <fullName evidence="9">NADH:flavin oxidoreductase/NADH oxidase N-terminal domain-containing protein</fullName>
    </recommendedName>
</protein>
<dbReference type="STRING" id="667725.A0A0L0F757"/>
<feature type="domain" description="NADH:flavin oxidoreductase/NADH oxidase N-terminal" evidence="9">
    <location>
        <begin position="42"/>
        <end position="90"/>
    </location>
</feature>
<dbReference type="Proteomes" id="UP000054560">
    <property type="component" value="Unassembled WGS sequence"/>
</dbReference>
<name>A0A0L0F757_9EUKA</name>
<dbReference type="InterPro" id="IPR001155">
    <property type="entry name" value="OxRdtase_FMN_N"/>
</dbReference>
<dbReference type="EMBL" id="KQ246985">
    <property type="protein sequence ID" value="KNC72474.1"/>
    <property type="molecule type" value="Genomic_DNA"/>
</dbReference>
<evidence type="ECO:0000256" key="5">
    <source>
        <dbReference type="ARBA" id="ARBA00022723"/>
    </source>
</evidence>
<keyword evidence="3" id="KW-0285">Flavoprotein</keyword>
<evidence type="ECO:0000256" key="2">
    <source>
        <dbReference type="ARBA" id="ARBA00001966"/>
    </source>
</evidence>
<dbReference type="GO" id="GO:0010181">
    <property type="term" value="F:FMN binding"/>
    <property type="evidence" value="ECO:0007669"/>
    <property type="project" value="InterPro"/>
</dbReference>
<keyword evidence="5" id="KW-0479">Metal-binding</keyword>
<evidence type="ECO:0000256" key="3">
    <source>
        <dbReference type="ARBA" id="ARBA00022630"/>
    </source>
</evidence>
<keyword evidence="11" id="KW-1185">Reference proteome</keyword>
<accession>A0A0L0F757</accession>